<dbReference type="GO" id="GO:0008422">
    <property type="term" value="F:beta-glucosidase activity"/>
    <property type="evidence" value="ECO:0007669"/>
    <property type="project" value="UniProtKB-EC"/>
</dbReference>
<dbReference type="InterPro" id="IPR050288">
    <property type="entry name" value="Cellulose_deg_GH3"/>
</dbReference>
<dbReference type="InterPro" id="IPR036881">
    <property type="entry name" value="Glyco_hydro_3_C_sf"/>
</dbReference>
<comment type="similarity">
    <text evidence="2">Belongs to the glycosyl hydrolase 3 family.</text>
</comment>
<comment type="catalytic activity">
    <reaction evidence="1">
        <text>Hydrolysis of terminal, non-reducing beta-D-glucosyl residues with release of beta-D-glucose.</text>
        <dbReference type="EC" id="3.2.1.21"/>
    </reaction>
</comment>
<evidence type="ECO:0000313" key="7">
    <source>
        <dbReference type="EMBL" id="RDB14551.1"/>
    </source>
</evidence>
<dbReference type="AlphaFoldDB" id="A0A369IXN2"/>
<dbReference type="STRING" id="39966.A0A369IXN2"/>
<reference evidence="7" key="1">
    <citation type="submission" date="2018-04" db="EMBL/GenBank/DDBJ databases">
        <title>Whole genome sequencing of Hypsizygus marmoreus.</title>
        <authorList>
            <person name="Choi I.-G."/>
            <person name="Min B."/>
            <person name="Kim J.-G."/>
            <person name="Kim S."/>
            <person name="Oh Y.-L."/>
            <person name="Kong W.-S."/>
            <person name="Park H."/>
            <person name="Jeong J."/>
            <person name="Song E.-S."/>
        </authorList>
    </citation>
    <scope>NUCLEOTIDE SEQUENCE [LARGE SCALE GENOMIC DNA]</scope>
    <source>
        <strain evidence="7">51987-8</strain>
    </source>
</reference>
<keyword evidence="8" id="KW-1185">Reference proteome</keyword>
<dbReference type="InterPro" id="IPR002772">
    <property type="entry name" value="Glyco_hydro_3_C"/>
</dbReference>
<dbReference type="PANTHER" id="PTHR42715">
    <property type="entry name" value="BETA-GLUCOSIDASE"/>
    <property type="match status" value="1"/>
</dbReference>
<evidence type="ECO:0000256" key="4">
    <source>
        <dbReference type="ARBA" id="ARBA00022801"/>
    </source>
</evidence>
<proteinExistence type="inferred from homology"/>
<evidence type="ECO:0000256" key="2">
    <source>
        <dbReference type="ARBA" id="ARBA00005336"/>
    </source>
</evidence>
<dbReference type="Gene3D" id="3.40.50.1700">
    <property type="entry name" value="Glycoside hydrolase family 3 C-terminal domain"/>
    <property type="match status" value="1"/>
</dbReference>
<comment type="caution">
    <text evidence="7">The sequence shown here is derived from an EMBL/GenBank/DDBJ whole genome shotgun (WGS) entry which is preliminary data.</text>
</comment>
<dbReference type="EC" id="3.2.1.21" evidence="3"/>
<sequence length="138" mass="15016">MFELGHDHSSSLVQRWTSWILDGDGEERTVESDEDKALMRKVAAESIVLLKNEGQILPLKPEGLKKIAIVRANAKAIVLSGGRSAALKASQFVSPYDGIVNALASQGNIDITYSEGARAYMTMPASCPLTALLFFHRL</sequence>
<accession>A0A369IXN2</accession>
<dbReference type="OrthoDB" id="47059at2759"/>
<evidence type="ECO:0000256" key="3">
    <source>
        <dbReference type="ARBA" id="ARBA00012744"/>
    </source>
</evidence>
<feature type="domain" description="Glycoside hydrolase family 3 C-terminal" evidence="6">
    <location>
        <begin position="47"/>
        <end position="107"/>
    </location>
</feature>
<protein>
    <recommendedName>
        <fullName evidence="3">beta-glucosidase</fullName>
        <ecNumber evidence="3">3.2.1.21</ecNumber>
    </recommendedName>
</protein>
<evidence type="ECO:0000256" key="1">
    <source>
        <dbReference type="ARBA" id="ARBA00000448"/>
    </source>
</evidence>
<organism evidence="7 8">
    <name type="scientific">Hypsizygus marmoreus</name>
    <name type="common">White beech mushroom</name>
    <name type="synonym">Agaricus marmoreus</name>
    <dbReference type="NCBI Taxonomy" id="39966"/>
    <lineage>
        <taxon>Eukaryota</taxon>
        <taxon>Fungi</taxon>
        <taxon>Dikarya</taxon>
        <taxon>Basidiomycota</taxon>
        <taxon>Agaricomycotina</taxon>
        <taxon>Agaricomycetes</taxon>
        <taxon>Agaricomycetidae</taxon>
        <taxon>Agaricales</taxon>
        <taxon>Tricholomatineae</taxon>
        <taxon>Lyophyllaceae</taxon>
        <taxon>Hypsizygus</taxon>
    </lineage>
</organism>
<evidence type="ECO:0000259" key="6">
    <source>
        <dbReference type="Pfam" id="PF01915"/>
    </source>
</evidence>
<dbReference type="GO" id="GO:0009251">
    <property type="term" value="P:glucan catabolic process"/>
    <property type="evidence" value="ECO:0007669"/>
    <property type="project" value="TreeGrafter"/>
</dbReference>
<gene>
    <name evidence="7" type="ORF">Hypma_016415</name>
</gene>
<dbReference type="PANTHER" id="PTHR42715:SF10">
    <property type="entry name" value="BETA-GLUCOSIDASE"/>
    <property type="match status" value="1"/>
</dbReference>
<keyword evidence="5" id="KW-0326">Glycosidase</keyword>
<dbReference type="SUPFAM" id="SSF52279">
    <property type="entry name" value="Beta-D-glucan exohydrolase, C-terminal domain"/>
    <property type="match status" value="1"/>
</dbReference>
<dbReference type="InParanoid" id="A0A369IXN2"/>
<dbReference type="Proteomes" id="UP000076154">
    <property type="component" value="Unassembled WGS sequence"/>
</dbReference>
<evidence type="ECO:0000313" key="8">
    <source>
        <dbReference type="Proteomes" id="UP000076154"/>
    </source>
</evidence>
<name>A0A369IXN2_HYPMA</name>
<keyword evidence="4" id="KW-0378">Hydrolase</keyword>
<dbReference type="Pfam" id="PF01915">
    <property type="entry name" value="Glyco_hydro_3_C"/>
    <property type="match status" value="1"/>
</dbReference>
<evidence type="ECO:0000256" key="5">
    <source>
        <dbReference type="ARBA" id="ARBA00023295"/>
    </source>
</evidence>
<dbReference type="EMBL" id="LUEZ02000096">
    <property type="protein sequence ID" value="RDB14551.1"/>
    <property type="molecule type" value="Genomic_DNA"/>
</dbReference>